<feature type="compositionally biased region" description="Low complexity" evidence="5">
    <location>
        <begin position="1263"/>
        <end position="1275"/>
    </location>
</feature>
<dbReference type="PROSITE" id="PS00028">
    <property type="entry name" value="ZINC_FINGER_C2H2_1"/>
    <property type="match status" value="9"/>
</dbReference>
<feature type="region of interest" description="Disordered" evidence="5">
    <location>
        <begin position="1005"/>
        <end position="1029"/>
    </location>
</feature>
<feature type="region of interest" description="Disordered" evidence="5">
    <location>
        <begin position="77"/>
        <end position="119"/>
    </location>
</feature>
<dbReference type="FunFam" id="3.30.160.60:FF:004158">
    <property type="match status" value="1"/>
</dbReference>
<dbReference type="Gene3D" id="3.30.160.60">
    <property type="entry name" value="Classic Zinc Finger"/>
    <property type="match status" value="6"/>
</dbReference>
<evidence type="ECO:0000256" key="2">
    <source>
        <dbReference type="ARBA" id="ARBA00022771"/>
    </source>
</evidence>
<feature type="compositionally biased region" description="Polar residues" evidence="5">
    <location>
        <begin position="664"/>
        <end position="674"/>
    </location>
</feature>
<dbReference type="EMBL" id="LR789925">
    <property type="protein sequence ID" value="CAB3265787.1"/>
    <property type="molecule type" value="mRNA"/>
</dbReference>
<feature type="region of interest" description="Disordered" evidence="5">
    <location>
        <begin position="1235"/>
        <end position="1288"/>
    </location>
</feature>
<dbReference type="FunFam" id="3.30.160.60:FF:004506">
    <property type="match status" value="1"/>
</dbReference>
<feature type="compositionally biased region" description="Polar residues" evidence="5">
    <location>
        <begin position="15"/>
        <end position="36"/>
    </location>
</feature>
<evidence type="ECO:0000256" key="5">
    <source>
        <dbReference type="SAM" id="MobiDB-lite"/>
    </source>
</evidence>
<name>A0A6F9DQR6_9ASCI</name>
<keyword evidence="1" id="KW-0479">Metal-binding</keyword>
<keyword evidence="2 4" id="KW-0863">Zinc-finger</keyword>
<feature type="domain" description="C2H2-type" evidence="6">
    <location>
        <begin position="201"/>
        <end position="229"/>
    </location>
</feature>
<feature type="domain" description="C2H2-type" evidence="6">
    <location>
        <begin position="513"/>
        <end position="540"/>
    </location>
</feature>
<feature type="domain" description="C2H2-type" evidence="6">
    <location>
        <begin position="174"/>
        <end position="196"/>
    </location>
</feature>
<feature type="region of interest" description="Disordered" evidence="5">
    <location>
        <begin position="1336"/>
        <end position="1435"/>
    </location>
</feature>
<dbReference type="PANTHER" id="PTHR46451:SF1">
    <property type="entry name" value="RAS-RESPONSIVE ELEMENT-BINDING PROTEIN 1"/>
    <property type="match status" value="1"/>
</dbReference>
<dbReference type="SUPFAM" id="SSF57667">
    <property type="entry name" value="beta-beta-alpha zinc fingers"/>
    <property type="match status" value="4"/>
</dbReference>
<dbReference type="GO" id="GO:0005634">
    <property type="term" value="C:nucleus"/>
    <property type="evidence" value="ECO:0007669"/>
    <property type="project" value="TreeGrafter"/>
</dbReference>
<feature type="region of interest" description="Disordered" evidence="5">
    <location>
        <begin position="1127"/>
        <end position="1183"/>
    </location>
</feature>
<feature type="compositionally biased region" description="Polar residues" evidence="5">
    <location>
        <begin position="1005"/>
        <end position="1028"/>
    </location>
</feature>
<feature type="domain" description="C2H2-type" evidence="6">
    <location>
        <begin position="1189"/>
        <end position="1217"/>
    </location>
</feature>
<feature type="region of interest" description="Disordered" evidence="5">
    <location>
        <begin position="657"/>
        <end position="676"/>
    </location>
</feature>
<feature type="compositionally biased region" description="Acidic residues" evidence="5">
    <location>
        <begin position="1138"/>
        <end position="1166"/>
    </location>
</feature>
<dbReference type="GO" id="GO:0000978">
    <property type="term" value="F:RNA polymerase II cis-regulatory region sequence-specific DNA binding"/>
    <property type="evidence" value="ECO:0007669"/>
    <property type="project" value="TreeGrafter"/>
</dbReference>
<dbReference type="InterPro" id="IPR052795">
    <property type="entry name" value="RREB1"/>
</dbReference>
<feature type="domain" description="C2H2-type" evidence="6">
    <location>
        <begin position="1294"/>
        <end position="1322"/>
    </location>
</feature>
<accession>A0A6F9DQR6</accession>
<dbReference type="GO" id="GO:0001228">
    <property type="term" value="F:DNA-binding transcription activator activity, RNA polymerase II-specific"/>
    <property type="evidence" value="ECO:0007669"/>
    <property type="project" value="TreeGrafter"/>
</dbReference>
<keyword evidence="3" id="KW-0862">Zinc</keyword>
<sequence length="1435" mass="160686">MSRRKQSAPCKVGGNSPSSYSHTENDENISSLSFTCSPLDDEEDSKSSSPKSLIQNERVPIGLKAYSISSTNSSLCSSGSKAASSQEEPIQKPPPGDVKTLCLSNYSKSSDESEPKNKRFSARIRAKVISKAQTPGLENEAKSSSITLLNQSNSGLHRRNLLDKGRKLSCEEELTCPICFKTFMSRYGLLTHTEIHGTPELKCLICNLGFSRRSAFVAHQVHYHGEEKYTDDSSLFQVQNGKQRSVGSVPTGFSDLAFIDFTCKKFPAIAENLCVQQKHQLTEKDRRHFFMCKKCDVLFPTLFVLKFHLKHSHSTPNGNLSLPKLTISGKTYILNSERISFGVSIDTTSASTNPSSFLNGLMSRNFMQALQLKSVTESKDVSCANRPCAYGVDDPSIRTSPLVAYLGVPQWLRNNNTQTNWCANESEASIRPPLKMKLLRCKPVPGIDEPTISSAESYSVNNKDLANRTKTNDGCACMICGEQFATSGAVDAHRAGTTCGIGVRTSSNGRKLFWCRLCDYASFEKSTILRHQRTHTGIRPYSCKFCSLAFTTKANCERHIRKRHQGDVDTEMDVKSSVLCDQDLLKQARSGGEAVPTQQNITPSRERLFRFRCRMCRAMFSSRSNGARHVMDKHGVFSRKGANEMISCVFSAAEYHQGNEPRPLTSTSNTGTRTQKVEDFASSRKTFLGNIRTAFIAPKTAPKRRAVIQSDPRPVKVPRLIPLQQIQAYRDTAQKLHDHFRDNYSDILETMGISDYRKDTKDIRKMSSTLVSLLASTSSLLIDNAIRKSSSPASSSKSSVLNVSKNVETSFVTDEAVTDSNAFMETNESVEHHWKNDDVSDKDSAYHDLVQMYADGKWESLVASAEDEEKNLLPEQTNLRLSQQNEGFEELSQPHEDVHEKESSSDLTSIKKLVDFVHQPGPILINGYNNTKVSSGNDGKTSKNEARGKYRMVAIKPKNTETIQINSGLAWKFVPYPPEMRDEKGRYMKVSEQTKKTTIPTRSISSYLNDSTRPTMVSMSGSSNSKVTTGFEERKSRFLGNRLQYRSRKCPKCSKTFPWASSLRRHIMTHTGLKPYMCARCSMRFTTRSNLLRHAYRRHNVSRDADERHRVLIALTPRQQQEYAVTEAEQTLANPEQELNEDEEPNTPAEEVPEEVQDNDVADDDDTKNSSSQHASQVKKEADTTNKRFSCGLCGVLFANRSNVVRHLHRLHSITKDDDNFRSLLVKIDKQAPTPATILPSTPVIPPDVSSTSKDEDEDLKKLSSPVSKPSNSVKAETPNTSESPAALTPNKAFKCTICSVGFTKRNNAARHVQQQHHISRHRSNFAQLIERLNNSPENSQDEAPQESPVVKKRQEKSSTDVKPNSEQLSKAMKMHTSPPLWRSQRVAAKRKLGQSTEQAVESTPTPPKTRDHDHQRSKIQLSTSSYKSSRRRRH</sequence>
<dbReference type="PROSITE" id="PS50157">
    <property type="entry name" value="ZINC_FINGER_C2H2_2"/>
    <property type="match status" value="8"/>
</dbReference>
<protein>
    <submittedName>
        <fullName evidence="7">Uncharacterized protein zf(C2h2)-69</fullName>
    </submittedName>
</protein>
<dbReference type="FunFam" id="3.30.160.60:FF:000446">
    <property type="entry name" value="Zinc finger protein"/>
    <property type="match status" value="1"/>
</dbReference>
<feature type="domain" description="C2H2-type" evidence="6">
    <location>
        <begin position="1076"/>
        <end position="1104"/>
    </location>
</feature>
<gene>
    <name evidence="7" type="primary">Rreb1</name>
</gene>
<feature type="compositionally biased region" description="Polar residues" evidence="5">
    <location>
        <begin position="1394"/>
        <end position="1404"/>
    </location>
</feature>
<organism evidence="7">
    <name type="scientific">Phallusia mammillata</name>
    <dbReference type="NCBI Taxonomy" id="59560"/>
    <lineage>
        <taxon>Eukaryota</taxon>
        <taxon>Metazoa</taxon>
        <taxon>Chordata</taxon>
        <taxon>Tunicata</taxon>
        <taxon>Ascidiacea</taxon>
        <taxon>Phlebobranchia</taxon>
        <taxon>Ascidiidae</taxon>
        <taxon>Phallusia</taxon>
    </lineage>
</organism>
<proteinExistence type="evidence at transcript level"/>
<evidence type="ECO:0000259" key="6">
    <source>
        <dbReference type="PROSITE" id="PS50157"/>
    </source>
</evidence>
<feature type="region of interest" description="Disordered" evidence="5">
    <location>
        <begin position="1"/>
        <end position="58"/>
    </location>
</feature>
<dbReference type="GO" id="GO:0008270">
    <property type="term" value="F:zinc ion binding"/>
    <property type="evidence" value="ECO:0007669"/>
    <property type="project" value="UniProtKB-KW"/>
</dbReference>
<dbReference type="InterPro" id="IPR013087">
    <property type="entry name" value="Znf_C2H2_type"/>
</dbReference>
<dbReference type="PANTHER" id="PTHR46451">
    <property type="entry name" value="RAS-RESPONSIVE ELEMENT-BINDING PROTEIN 1"/>
    <property type="match status" value="1"/>
</dbReference>
<feature type="domain" description="C2H2-type" evidence="6">
    <location>
        <begin position="1048"/>
        <end position="1075"/>
    </location>
</feature>
<feature type="domain" description="C2H2-type" evidence="6">
    <location>
        <begin position="541"/>
        <end position="569"/>
    </location>
</feature>
<evidence type="ECO:0000256" key="4">
    <source>
        <dbReference type="PROSITE-ProRule" id="PRU00042"/>
    </source>
</evidence>
<dbReference type="Pfam" id="PF00096">
    <property type="entry name" value="zf-C2H2"/>
    <property type="match status" value="1"/>
</dbReference>
<evidence type="ECO:0000256" key="1">
    <source>
        <dbReference type="ARBA" id="ARBA00022723"/>
    </source>
</evidence>
<dbReference type="InterPro" id="IPR036236">
    <property type="entry name" value="Znf_C2H2_sf"/>
</dbReference>
<reference evidence="7" key="1">
    <citation type="submission" date="2020-04" db="EMBL/GenBank/DDBJ databases">
        <authorList>
            <person name="Neveu A P."/>
        </authorList>
    </citation>
    <scope>NUCLEOTIDE SEQUENCE</scope>
    <source>
        <tissue evidence="7">Whole embryo</tissue>
    </source>
</reference>
<dbReference type="SMART" id="SM00355">
    <property type="entry name" value="ZnF_C2H2"/>
    <property type="match status" value="11"/>
</dbReference>
<evidence type="ECO:0000313" key="7">
    <source>
        <dbReference type="EMBL" id="CAB3265787.1"/>
    </source>
</evidence>
<evidence type="ECO:0000256" key="3">
    <source>
        <dbReference type="ARBA" id="ARBA00022833"/>
    </source>
</evidence>